<feature type="domain" description="PAS" evidence="2">
    <location>
        <begin position="398"/>
        <end position="451"/>
    </location>
</feature>
<proteinExistence type="predicted"/>
<dbReference type="SUPFAM" id="SSF141868">
    <property type="entry name" value="EAL domain-like"/>
    <property type="match status" value="1"/>
</dbReference>
<dbReference type="SMART" id="SM00091">
    <property type="entry name" value="PAS"/>
    <property type="match status" value="1"/>
</dbReference>
<dbReference type="InterPro" id="IPR000160">
    <property type="entry name" value="GGDEF_dom"/>
</dbReference>
<keyword evidence="1" id="KW-0812">Transmembrane</keyword>
<dbReference type="Pfam" id="PF00990">
    <property type="entry name" value="GGDEF"/>
    <property type="match status" value="1"/>
</dbReference>
<sequence>MTDSPSRFGLVSLKWRVLLATSLLLLGLAGVFTYNSHAALWERFEQYRDVMHERQAREIQLALDQSGDDLRRLASLVSSSSDLGIGLLQNDSDEVHAAFQPDWPTLQLDAGLDEVAIFDREGEQLGTWGESLDESVRPRVRDWVQDAVNQESPAGGLVCAQDCRQYAVVPVLYRGEIVGSVLVSRTLAEVARNARMISGSDVALLVADQPTPQPEDRFLADWARSVRMLTQEETTMPVLQRASEQMALDDVTRGRQRLDIGGGHFELAALPVAGPATPAHFLLVTDVSDEVSAIRNETRFTLLAGLTGWIAAELLLLGILWGPMARLRRLADVLPGLASGKYASVRAATGRNSGRWSDEIDILDGAARTLSDQLETLEEQVASRGLELDQRMRELTREKGFVDRLLDTARVIILTQDHEGRITLANRYTELLVGSPSAEILGRHFADIFLPGLARPRGAEFAPAQEEGVMLTSDGQHRTIAWYHAPMESESGGPAMISVGLDISGRKAAEERLAWLANHDSLTNLYNRRFFQHALDQALSSHAWGAMLFLDLDQFRDVNELSGHHSGDQLLQLVAQALDEELQGDGVVARLGGDEFAILLEGADAKAATAVAERIERILDAIVFSAGGRRHRAMASIGIALYPEHGHTPADLMASADLAMYKAKESVSQRWHVLGASTVTREELHERVYWVERIRNALEVGGLELVAQPIARIADQRMDHFEVLLRMRGEDGNLVPPGLFIPVAERSGQIVELDRWVLRATLNLLNELSAEGWHVHLAANLSAQSLRDDQLCGFLEQAFAETGADPGRLIIEVTETAAVTDFAAARGVMQRIRSMGCHFALDDFGVGFSSFHYLGQLPADYIKIDGSFIRNLTTSTEDRLIVRAIADIAAGFGKQTVAEFVDQAAILPILQEYGITFAQGYHLGRPGPVREVVARYAGTSAETR</sequence>
<dbReference type="CDD" id="cd00130">
    <property type="entry name" value="PAS"/>
    <property type="match status" value="1"/>
</dbReference>
<dbReference type="InterPro" id="IPR035965">
    <property type="entry name" value="PAS-like_dom_sf"/>
</dbReference>
<dbReference type="InterPro" id="IPR013656">
    <property type="entry name" value="PAS_4"/>
</dbReference>
<dbReference type="Gene3D" id="3.30.450.20">
    <property type="entry name" value="PAS domain"/>
    <property type="match status" value="1"/>
</dbReference>
<dbReference type="PANTHER" id="PTHR44757:SF2">
    <property type="entry name" value="BIOFILM ARCHITECTURE MAINTENANCE PROTEIN MBAA"/>
    <property type="match status" value="1"/>
</dbReference>
<dbReference type="InterPro" id="IPR000014">
    <property type="entry name" value="PAS"/>
</dbReference>
<keyword evidence="1" id="KW-0472">Membrane</keyword>
<comment type="caution">
    <text evidence="5">The sequence shown here is derived from an EMBL/GenBank/DDBJ whole genome shotgun (WGS) entry which is preliminary data.</text>
</comment>
<dbReference type="SMART" id="SM00052">
    <property type="entry name" value="EAL"/>
    <property type="match status" value="1"/>
</dbReference>
<dbReference type="NCBIfam" id="TIGR00229">
    <property type="entry name" value="sensory_box"/>
    <property type="match status" value="1"/>
</dbReference>
<dbReference type="NCBIfam" id="TIGR00254">
    <property type="entry name" value="GGDEF"/>
    <property type="match status" value="1"/>
</dbReference>
<keyword evidence="1" id="KW-1133">Transmembrane helix</keyword>
<organism evidence="5 6">
    <name type="scientific">Natronocella acetinitrilica</name>
    <dbReference type="NCBI Taxonomy" id="414046"/>
    <lineage>
        <taxon>Bacteria</taxon>
        <taxon>Pseudomonadati</taxon>
        <taxon>Pseudomonadota</taxon>
        <taxon>Gammaproteobacteria</taxon>
        <taxon>Chromatiales</taxon>
        <taxon>Ectothiorhodospiraceae</taxon>
        <taxon>Natronocella</taxon>
    </lineage>
</organism>
<dbReference type="SUPFAM" id="SSF55073">
    <property type="entry name" value="Nucleotide cyclase"/>
    <property type="match status" value="1"/>
</dbReference>
<reference evidence="5" key="1">
    <citation type="submission" date="2022-03" db="EMBL/GenBank/DDBJ databases">
        <title>Genomic Encyclopedia of Type Strains, Phase III (KMG-III): the genomes of soil and plant-associated and newly described type strains.</title>
        <authorList>
            <person name="Whitman W."/>
        </authorList>
    </citation>
    <scope>NUCLEOTIDE SEQUENCE</scope>
    <source>
        <strain evidence="5">ANL 6-2</strain>
    </source>
</reference>
<feature type="domain" description="GGDEF" evidence="4">
    <location>
        <begin position="543"/>
        <end position="676"/>
    </location>
</feature>
<dbReference type="Pfam" id="PF08448">
    <property type="entry name" value="PAS_4"/>
    <property type="match status" value="1"/>
</dbReference>
<dbReference type="InterPro" id="IPR052155">
    <property type="entry name" value="Biofilm_reg_signaling"/>
</dbReference>
<evidence type="ECO:0000313" key="5">
    <source>
        <dbReference type="EMBL" id="MCP1676894.1"/>
    </source>
</evidence>
<dbReference type="PROSITE" id="PS50887">
    <property type="entry name" value="GGDEF"/>
    <property type="match status" value="1"/>
</dbReference>
<dbReference type="SMART" id="SM00267">
    <property type="entry name" value="GGDEF"/>
    <property type="match status" value="1"/>
</dbReference>
<name>A0AAE3KDI7_9GAMM</name>
<dbReference type="InterPro" id="IPR029150">
    <property type="entry name" value="dCache_3"/>
</dbReference>
<dbReference type="PROSITE" id="PS50112">
    <property type="entry name" value="PAS"/>
    <property type="match status" value="1"/>
</dbReference>
<dbReference type="PANTHER" id="PTHR44757">
    <property type="entry name" value="DIGUANYLATE CYCLASE DGCP"/>
    <property type="match status" value="1"/>
</dbReference>
<evidence type="ECO:0000259" key="2">
    <source>
        <dbReference type="PROSITE" id="PS50112"/>
    </source>
</evidence>
<dbReference type="Gene3D" id="3.30.70.270">
    <property type="match status" value="1"/>
</dbReference>
<dbReference type="CDD" id="cd01949">
    <property type="entry name" value="GGDEF"/>
    <property type="match status" value="1"/>
</dbReference>
<dbReference type="InterPro" id="IPR029787">
    <property type="entry name" value="Nucleotide_cyclase"/>
</dbReference>
<dbReference type="RefSeq" id="WP_253484340.1">
    <property type="nucleotide sequence ID" value="NZ_JALJXV010000012.1"/>
</dbReference>
<feature type="domain" description="EAL" evidence="3">
    <location>
        <begin position="687"/>
        <end position="940"/>
    </location>
</feature>
<evidence type="ECO:0000256" key="1">
    <source>
        <dbReference type="SAM" id="Phobius"/>
    </source>
</evidence>
<dbReference type="AlphaFoldDB" id="A0AAE3KDI7"/>
<dbReference type="Pfam" id="PF14827">
    <property type="entry name" value="dCache_3"/>
    <property type="match status" value="1"/>
</dbReference>
<dbReference type="InterPro" id="IPR001633">
    <property type="entry name" value="EAL_dom"/>
</dbReference>
<dbReference type="EMBL" id="JALJXV010000012">
    <property type="protein sequence ID" value="MCP1676894.1"/>
    <property type="molecule type" value="Genomic_DNA"/>
</dbReference>
<keyword evidence="6" id="KW-1185">Reference proteome</keyword>
<dbReference type="SUPFAM" id="SSF55785">
    <property type="entry name" value="PYP-like sensor domain (PAS domain)"/>
    <property type="match status" value="1"/>
</dbReference>
<evidence type="ECO:0000313" key="6">
    <source>
        <dbReference type="Proteomes" id="UP001205843"/>
    </source>
</evidence>
<accession>A0AAE3KDI7</accession>
<protein>
    <submittedName>
        <fullName evidence="5">Diguanylate cyclase (GGDEF)-like protein/PAS domain S-box-containing protein</fullName>
    </submittedName>
</protein>
<dbReference type="Proteomes" id="UP001205843">
    <property type="component" value="Unassembled WGS sequence"/>
</dbReference>
<dbReference type="PROSITE" id="PS50883">
    <property type="entry name" value="EAL"/>
    <property type="match status" value="1"/>
</dbReference>
<dbReference type="Gene3D" id="3.20.20.450">
    <property type="entry name" value="EAL domain"/>
    <property type="match status" value="1"/>
</dbReference>
<evidence type="ECO:0000259" key="4">
    <source>
        <dbReference type="PROSITE" id="PS50887"/>
    </source>
</evidence>
<gene>
    <name evidence="5" type="ORF">J2T57_004068</name>
</gene>
<dbReference type="InterPro" id="IPR043128">
    <property type="entry name" value="Rev_trsase/Diguanyl_cyclase"/>
</dbReference>
<dbReference type="Pfam" id="PF00563">
    <property type="entry name" value="EAL"/>
    <property type="match status" value="1"/>
</dbReference>
<feature type="transmembrane region" description="Helical" evidence="1">
    <location>
        <begin position="300"/>
        <end position="321"/>
    </location>
</feature>
<dbReference type="CDD" id="cd01948">
    <property type="entry name" value="EAL"/>
    <property type="match status" value="1"/>
</dbReference>
<evidence type="ECO:0000259" key="3">
    <source>
        <dbReference type="PROSITE" id="PS50883"/>
    </source>
</evidence>
<dbReference type="InterPro" id="IPR035919">
    <property type="entry name" value="EAL_sf"/>
</dbReference>